<evidence type="ECO:0000256" key="4">
    <source>
        <dbReference type="RuleBase" id="RU003815"/>
    </source>
</evidence>
<dbReference type="GO" id="GO:0003735">
    <property type="term" value="F:structural constituent of ribosome"/>
    <property type="evidence" value="ECO:0007669"/>
    <property type="project" value="InterPro"/>
</dbReference>
<feature type="chain" id="PRO_5032394184" evidence="5">
    <location>
        <begin position="22"/>
        <end position="440"/>
    </location>
</feature>
<organism evidence="6 7">
    <name type="scientific">Symbiodinium necroappetens</name>
    <dbReference type="NCBI Taxonomy" id="1628268"/>
    <lineage>
        <taxon>Eukaryota</taxon>
        <taxon>Sar</taxon>
        <taxon>Alveolata</taxon>
        <taxon>Dinophyceae</taxon>
        <taxon>Suessiales</taxon>
        <taxon>Symbiodiniaceae</taxon>
        <taxon>Symbiodinium</taxon>
    </lineage>
</organism>
<dbReference type="InterPro" id="IPR020574">
    <property type="entry name" value="Ribosomal_uS9_CS"/>
</dbReference>
<dbReference type="Gene3D" id="3.30.230.10">
    <property type="match status" value="1"/>
</dbReference>
<keyword evidence="2 4" id="KW-0689">Ribosomal protein</keyword>
<evidence type="ECO:0000313" key="6">
    <source>
        <dbReference type="EMBL" id="CAE7846083.1"/>
    </source>
</evidence>
<dbReference type="GO" id="GO:0003723">
    <property type="term" value="F:RNA binding"/>
    <property type="evidence" value="ECO:0007669"/>
    <property type="project" value="TreeGrafter"/>
</dbReference>
<keyword evidence="7" id="KW-1185">Reference proteome</keyword>
<dbReference type="Pfam" id="PF00380">
    <property type="entry name" value="Ribosomal_S9"/>
    <property type="match status" value="1"/>
</dbReference>
<evidence type="ECO:0000256" key="1">
    <source>
        <dbReference type="ARBA" id="ARBA00005251"/>
    </source>
</evidence>
<dbReference type="EMBL" id="CAJNJA010052252">
    <property type="protein sequence ID" value="CAE7846083.1"/>
    <property type="molecule type" value="Genomic_DNA"/>
</dbReference>
<dbReference type="InterPro" id="IPR014721">
    <property type="entry name" value="Ribsml_uS5_D2-typ_fold_subgr"/>
</dbReference>
<feature type="signal peptide" evidence="5">
    <location>
        <begin position="1"/>
        <end position="21"/>
    </location>
</feature>
<gene>
    <name evidence="6" type="primary">rpsI</name>
    <name evidence="6" type="ORF">SNEC2469_LOCUS26026</name>
</gene>
<dbReference type="SUPFAM" id="SSF54211">
    <property type="entry name" value="Ribosomal protein S5 domain 2-like"/>
    <property type="match status" value="1"/>
</dbReference>
<evidence type="ECO:0000256" key="3">
    <source>
        <dbReference type="ARBA" id="ARBA00023274"/>
    </source>
</evidence>
<dbReference type="InterPro" id="IPR020568">
    <property type="entry name" value="Ribosomal_Su5_D2-typ_SF"/>
</dbReference>
<sequence>MARTRWLCLSLLLYGALRVSQVTFMGPQPAQPARTAMAATKRKGAAKKGGGKYRGVVNPRLRSFIQSNEYRELLTLLKNVNDEGVLDDFLAKAETYWMDINIFQLAMEEQSGGGRGVVATVKKDWPKIWPPQLESNRMYAFDCFAKFWGRLERSKLVDDVMSEVLPDLGKDYNEKLESKDQQKLMKLSDDERRDEIMNRLGGSPIVAQYAGLSREDPEVKAIGSKMAPFVAKFVSILERKVSTQTESLGQTVDFVVVGVIAVVVEDEPYEATASKEQFDVVGNEGEREWPNTNPTVHGTIEKYFRPDLPPKFWHGGKEWLSYVEGTGTRKRASAHVVLVRGTGIFRVNGEQDMYSRWPQIYNRVDVCQPFKLTGTAGQYDVFVETRGGGLSGQAGATRLAISRALFQANPSCHDDLQKGFCLLEVELGHVLYGRLCQLIE</sequence>
<dbReference type="PANTHER" id="PTHR21569">
    <property type="entry name" value="RIBOSOMAL PROTEIN S9"/>
    <property type="match status" value="1"/>
</dbReference>
<comment type="similarity">
    <text evidence="1 4">Belongs to the universal ribosomal protein uS9 family.</text>
</comment>
<keyword evidence="3 4" id="KW-0687">Ribonucleoprotein</keyword>
<name>A0A813A057_9DINO</name>
<comment type="caution">
    <text evidence="6">The sequence shown here is derived from an EMBL/GenBank/DDBJ whole genome shotgun (WGS) entry which is preliminary data.</text>
</comment>
<evidence type="ECO:0000313" key="7">
    <source>
        <dbReference type="Proteomes" id="UP000601435"/>
    </source>
</evidence>
<dbReference type="InterPro" id="IPR000754">
    <property type="entry name" value="Ribosomal_uS9"/>
</dbReference>
<evidence type="ECO:0000256" key="2">
    <source>
        <dbReference type="ARBA" id="ARBA00022980"/>
    </source>
</evidence>
<dbReference type="Proteomes" id="UP000601435">
    <property type="component" value="Unassembled WGS sequence"/>
</dbReference>
<dbReference type="PANTHER" id="PTHR21569:SF1">
    <property type="entry name" value="SMALL RIBOSOMAL SUBUNIT PROTEIN US9M"/>
    <property type="match status" value="1"/>
</dbReference>
<evidence type="ECO:0000256" key="5">
    <source>
        <dbReference type="SAM" id="SignalP"/>
    </source>
</evidence>
<keyword evidence="5" id="KW-0732">Signal</keyword>
<reference evidence="6" key="1">
    <citation type="submission" date="2021-02" db="EMBL/GenBank/DDBJ databases">
        <authorList>
            <person name="Dougan E. K."/>
            <person name="Rhodes N."/>
            <person name="Thang M."/>
            <person name="Chan C."/>
        </authorList>
    </citation>
    <scope>NUCLEOTIDE SEQUENCE</scope>
</reference>
<protein>
    <submittedName>
        <fullName evidence="6">RpsI protein</fullName>
    </submittedName>
</protein>
<dbReference type="AlphaFoldDB" id="A0A813A057"/>
<dbReference type="GO" id="GO:0006412">
    <property type="term" value="P:translation"/>
    <property type="evidence" value="ECO:0007669"/>
    <property type="project" value="InterPro"/>
</dbReference>
<dbReference type="PROSITE" id="PS00360">
    <property type="entry name" value="RIBOSOMAL_S9"/>
    <property type="match status" value="1"/>
</dbReference>
<accession>A0A813A057</accession>
<dbReference type="GO" id="GO:0015935">
    <property type="term" value="C:small ribosomal subunit"/>
    <property type="evidence" value="ECO:0007669"/>
    <property type="project" value="TreeGrafter"/>
</dbReference>
<proteinExistence type="inferred from homology"/>
<dbReference type="OrthoDB" id="10254627at2759"/>